<dbReference type="AlphaFoldDB" id="A0A6J5E0L5"/>
<sequence>MRNDVTSEHHPNCRLRNMGKYFLRDIEVTEPDAARAWFSYAGAHGIEVPKAISIWEDASSEEGFESRRMVGDAGIRVEPGIG</sequence>
<keyword evidence="2" id="KW-1185">Reference proteome</keyword>
<accession>A0A6J5E0L5</accession>
<organism evidence="1 2">
    <name type="scientific">Paraburkholderia humisilvae</name>
    <dbReference type="NCBI Taxonomy" id="627669"/>
    <lineage>
        <taxon>Bacteria</taxon>
        <taxon>Pseudomonadati</taxon>
        <taxon>Pseudomonadota</taxon>
        <taxon>Betaproteobacteria</taxon>
        <taxon>Burkholderiales</taxon>
        <taxon>Burkholderiaceae</taxon>
        <taxon>Paraburkholderia</taxon>
    </lineage>
</organism>
<evidence type="ECO:0000313" key="1">
    <source>
        <dbReference type="EMBL" id="CAB3758796.1"/>
    </source>
</evidence>
<protein>
    <submittedName>
        <fullName evidence="1">Uncharacterized protein</fullName>
    </submittedName>
</protein>
<dbReference type="Proteomes" id="UP000494363">
    <property type="component" value="Unassembled WGS sequence"/>
</dbReference>
<gene>
    <name evidence="1" type="ORF">LMG29542_03432</name>
</gene>
<dbReference type="EMBL" id="CADIKH010000014">
    <property type="protein sequence ID" value="CAB3758796.1"/>
    <property type="molecule type" value="Genomic_DNA"/>
</dbReference>
<name>A0A6J5E0L5_9BURK</name>
<proteinExistence type="predicted"/>
<reference evidence="1 2" key="1">
    <citation type="submission" date="2020-04" db="EMBL/GenBank/DDBJ databases">
        <authorList>
            <person name="De Canck E."/>
        </authorList>
    </citation>
    <scope>NUCLEOTIDE SEQUENCE [LARGE SCALE GENOMIC DNA]</scope>
    <source>
        <strain evidence="1 2">LMG 29542</strain>
    </source>
</reference>
<dbReference type="RefSeq" id="WP_343052910.1">
    <property type="nucleotide sequence ID" value="NZ_CADIKH010000014.1"/>
</dbReference>
<evidence type="ECO:0000313" key="2">
    <source>
        <dbReference type="Proteomes" id="UP000494363"/>
    </source>
</evidence>